<feature type="region of interest" description="Disordered" evidence="1">
    <location>
        <begin position="118"/>
        <end position="207"/>
    </location>
</feature>
<comment type="caution">
    <text evidence="2">The sequence shown here is derived from an EMBL/GenBank/DDBJ whole genome shotgun (WGS) entry which is preliminary data.</text>
</comment>
<name>A0A162NSR0_COLIC</name>
<reference evidence="2 3" key="1">
    <citation type="submission" date="2015-06" db="EMBL/GenBank/DDBJ databases">
        <title>Survival trade-offs in plant roots during colonization by closely related pathogenic and mutualistic fungi.</title>
        <authorList>
            <person name="Hacquard S."/>
            <person name="Kracher B."/>
            <person name="Hiruma K."/>
            <person name="Weinman A."/>
            <person name="Muench P."/>
            <person name="Garrido Oter R."/>
            <person name="Ver Loren van Themaat E."/>
            <person name="Dallerey J.-F."/>
            <person name="Damm U."/>
            <person name="Henrissat B."/>
            <person name="Lespinet O."/>
            <person name="Thon M."/>
            <person name="Kemen E."/>
            <person name="McHardy A.C."/>
            <person name="Schulze-Lefert P."/>
            <person name="O'Connell R.J."/>
        </authorList>
    </citation>
    <scope>NUCLEOTIDE SEQUENCE [LARGE SCALE GENOMIC DNA]</scope>
    <source>
        <strain evidence="2 3">MAFF 238704</strain>
    </source>
</reference>
<dbReference type="Proteomes" id="UP000076584">
    <property type="component" value="Unassembled WGS sequence"/>
</dbReference>
<keyword evidence="3" id="KW-1185">Reference proteome</keyword>
<feature type="compositionally biased region" description="Basic and acidic residues" evidence="1">
    <location>
        <begin position="152"/>
        <end position="164"/>
    </location>
</feature>
<organism evidence="2 3">
    <name type="scientific">Colletotrichum incanum</name>
    <name type="common">Soybean anthracnose fungus</name>
    <dbReference type="NCBI Taxonomy" id="1573173"/>
    <lineage>
        <taxon>Eukaryota</taxon>
        <taxon>Fungi</taxon>
        <taxon>Dikarya</taxon>
        <taxon>Ascomycota</taxon>
        <taxon>Pezizomycotina</taxon>
        <taxon>Sordariomycetes</taxon>
        <taxon>Hypocreomycetidae</taxon>
        <taxon>Glomerellales</taxon>
        <taxon>Glomerellaceae</taxon>
        <taxon>Colletotrichum</taxon>
        <taxon>Colletotrichum spaethianum species complex</taxon>
    </lineage>
</organism>
<evidence type="ECO:0000256" key="1">
    <source>
        <dbReference type="SAM" id="MobiDB-lite"/>
    </source>
</evidence>
<dbReference type="AlphaFoldDB" id="A0A162NSR0"/>
<sequence>LLNDIREAAALSRRPVPTTMAPNPLCLAWREQIIDNLRLISGRSATVDIYTSRHPNKSYTIYAVKVHRGKRQEILSATGRDLEDAFENLHTKSSQEVYQFIDANGFSFPRGVTIVSDHRDGEESESSGSEASTVDASDVLSLSAVSSDSEDDNVRKGKKTEFSCRRKSKRTPKKNSKNHDSSSPSEEEEELESNSEPEISPRRRPAAVAPVTRHCYIPAPPVAVSQAPRPPPGWRGLPTRVYPRAPAAGPPLPPPPLPNFPPGMRPPHHQGLAAPTVPAVSAALSKPVRLVIKWRGHGEKKVIEHCAPSHRTLQRTALAHVRSHWQTFENVLPQEMTPGRLWGLGAKVRRVALGKDMYTISAAGGDDLAMYFKAEDIPKFEIEVDHDGSIMPPPPPPQPHSQH</sequence>
<proteinExistence type="predicted"/>
<accession>A0A162NSR0</accession>
<dbReference type="EMBL" id="LFIW01000480">
    <property type="protein sequence ID" value="KZL86270.1"/>
    <property type="molecule type" value="Genomic_DNA"/>
</dbReference>
<gene>
    <name evidence="2" type="ORF">CI238_11869</name>
</gene>
<dbReference type="STRING" id="1573173.A0A162NSR0"/>
<evidence type="ECO:0000313" key="2">
    <source>
        <dbReference type="EMBL" id="KZL86270.1"/>
    </source>
</evidence>
<feature type="compositionally biased region" description="Pro residues" evidence="1">
    <location>
        <begin position="248"/>
        <end position="265"/>
    </location>
</feature>
<feature type="region of interest" description="Disordered" evidence="1">
    <location>
        <begin position="221"/>
        <end position="269"/>
    </location>
</feature>
<protein>
    <submittedName>
        <fullName evidence="2">Uncharacterized protein</fullName>
    </submittedName>
</protein>
<feature type="non-terminal residue" evidence="2">
    <location>
        <position position="1"/>
    </location>
</feature>
<feature type="compositionally biased region" description="Basic residues" evidence="1">
    <location>
        <begin position="165"/>
        <end position="176"/>
    </location>
</feature>
<feature type="compositionally biased region" description="Low complexity" evidence="1">
    <location>
        <begin position="126"/>
        <end position="147"/>
    </location>
</feature>
<evidence type="ECO:0000313" key="3">
    <source>
        <dbReference type="Proteomes" id="UP000076584"/>
    </source>
</evidence>
<feature type="compositionally biased region" description="Acidic residues" evidence="1">
    <location>
        <begin position="185"/>
        <end position="195"/>
    </location>
</feature>